<dbReference type="Pfam" id="PF24714">
    <property type="entry name" value="TOR1L1_N"/>
    <property type="match status" value="1"/>
</dbReference>
<reference evidence="3" key="1">
    <citation type="submission" date="2022-04" db="EMBL/GenBank/DDBJ databases">
        <title>A functionally conserved STORR gene fusion in Papaver species that diverged 16.8 million years ago.</title>
        <authorList>
            <person name="Catania T."/>
        </authorList>
    </citation>
    <scope>NUCLEOTIDE SEQUENCE</scope>
    <source>
        <strain evidence="3">S-188037</strain>
    </source>
</reference>
<proteinExistence type="predicted"/>
<evidence type="ECO:0000313" key="3">
    <source>
        <dbReference type="EMBL" id="KAI3954050.1"/>
    </source>
</evidence>
<dbReference type="GO" id="GO:0005874">
    <property type="term" value="C:microtubule"/>
    <property type="evidence" value="ECO:0007669"/>
    <property type="project" value="InterPro"/>
</dbReference>
<feature type="compositionally biased region" description="Low complexity" evidence="1">
    <location>
        <begin position="298"/>
        <end position="321"/>
    </location>
</feature>
<dbReference type="Proteomes" id="UP001202328">
    <property type="component" value="Unassembled WGS sequence"/>
</dbReference>
<gene>
    <name evidence="3" type="ORF">MKW98_017874</name>
</gene>
<evidence type="ECO:0000256" key="1">
    <source>
        <dbReference type="SAM" id="MobiDB-lite"/>
    </source>
</evidence>
<dbReference type="Gene3D" id="1.25.10.10">
    <property type="entry name" value="Leucine-rich Repeat Variant"/>
    <property type="match status" value="1"/>
</dbReference>
<comment type="caution">
    <text evidence="3">The sequence shown here is derived from an EMBL/GenBank/DDBJ whole genome shotgun (WGS) entry which is preliminary data.</text>
</comment>
<sequence length="555" mass="62335">MALPKRSTQTQNQTASTQNLKQRVITCLNKLSDRDTQTIATAELESIARNLSHESFLPFLNCIYDTDSSEKTPVRKQCVKILGFLSENHGDSLNPFVNKMVLNIIKRLRDSDTAVRLACVDSVAIMVNQIENVPFTSFTKPLMEAIQFEQDYNIQIGAALCLSSVIEISNDPELVQLRRVLPKLIKLLKSDSFKAKPALITLIGSIIGVGGIMSNVLEILIPCLIEFLSNEDWNTRKAAAETFAKLGVKEKDILVEFKSPCLNAFESRRFDKVKVVRDRMNEMIEVWKDIPECVNEISSPSLSKSSSTENFSSRSSSTTTTDESHRGSRRKSSPISKSPSRDSPSMTNTTARKKSNNDVKSSPVLFRKLDFSNNKMVDDQNTSSTEEELGEINLGNQELFEEKIIGCLKVENNRVPLSNKSEGKMQKIGMDKAGSRVFPVQEVDNSESKASVSCVTKEFNDQEKDNEEILLIRKQLLHIENQQSNLFDILQKLIGSSRNGIKSLETRVLGLEMALDGISYDLAMSSRRVPDGECWSGRFGIQSPLFQDDYRRYEE</sequence>
<feature type="domain" description="TORTIFOLIA1/SINE1-2 N-terminal" evidence="2">
    <location>
        <begin position="19"/>
        <end position="289"/>
    </location>
</feature>
<dbReference type="InterPro" id="IPR057600">
    <property type="entry name" value="TORTIFOLIA1/SINE1-2_N"/>
</dbReference>
<organism evidence="3 4">
    <name type="scientific">Papaver atlanticum</name>
    <dbReference type="NCBI Taxonomy" id="357466"/>
    <lineage>
        <taxon>Eukaryota</taxon>
        <taxon>Viridiplantae</taxon>
        <taxon>Streptophyta</taxon>
        <taxon>Embryophyta</taxon>
        <taxon>Tracheophyta</taxon>
        <taxon>Spermatophyta</taxon>
        <taxon>Magnoliopsida</taxon>
        <taxon>Ranunculales</taxon>
        <taxon>Papaveraceae</taxon>
        <taxon>Papaveroideae</taxon>
        <taxon>Papaver</taxon>
    </lineage>
</organism>
<dbReference type="PANTHER" id="PTHR31355">
    <property type="entry name" value="MICROTUBULE-ASSOCIATED PROTEIN TORTIFOLIA1"/>
    <property type="match status" value="1"/>
</dbReference>
<name>A0AAD4XV86_9MAGN</name>
<dbReference type="InterPro" id="IPR016024">
    <property type="entry name" value="ARM-type_fold"/>
</dbReference>
<dbReference type="InterPro" id="IPR011989">
    <property type="entry name" value="ARM-like"/>
</dbReference>
<dbReference type="InterPro" id="IPR033337">
    <property type="entry name" value="TORTIFOLIA1/SINE1-2"/>
</dbReference>
<accession>A0AAD4XV86</accession>
<dbReference type="GO" id="GO:0008017">
    <property type="term" value="F:microtubule binding"/>
    <property type="evidence" value="ECO:0007669"/>
    <property type="project" value="InterPro"/>
</dbReference>
<dbReference type="SUPFAM" id="SSF48371">
    <property type="entry name" value="ARM repeat"/>
    <property type="match status" value="1"/>
</dbReference>
<dbReference type="PANTHER" id="PTHR31355:SF8">
    <property type="entry name" value="TORTIFOLIA1-LIKE PROTEIN 3"/>
    <property type="match status" value="1"/>
</dbReference>
<dbReference type="FunFam" id="1.25.10.10:FF:000549">
    <property type="entry name" value="ARM repeat superfamily protein"/>
    <property type="match status" value="1"/>
</dbReference>
<evidence type="ECO:0000259" key="2">
    <source>
        <dbReference type="Pfam" id="PF24714"/>
    </source>
</evidence>
<dbReference type="AlphaFoldDB" id="A0AAD4XV86"/>
<protein>
    <recommendedName>
        <fullName evidence="2">TORTIFOLIA1/SINE1-2 N-terminal domain-containing protein</fullName>
    </recommendedName>
</protein>
<keyword evidence="4" id="KW-1185">Reference proteome</keyword>
<feature type="compositionally biased region" description="Low complexity" evidence="1">
    <location>
        <begin position="333"/>
        <end position="345"/>
    </location>
</feature>
<dbReference type="EMBL" id="JAJJMB010002020">
    <property type="protein sequence ID" value="KAI3954050.1"/>
    <property type="molecule type" value="Genomic_DNA"/>
</dbReference>
<evidence type="ECO:0000313" key="4">
    <source>
        <dbReference type="Proteomes" id="UP001202328"/>
    </source>
</evidence>
<feature type="region of interest" description="Disordered" evidence="1">
    <location>
        <begin position="298"/>
        <end position="365"/>
    </location>
</feature>